<sequence>MALRPTIRVFSLLRKQTTVRAPLVAPRNTANVMTQRCAFHALRPTSVLLKAKKSKGTIELLDENDPELLEAEQQKEAEETLLKNEQQQQQSSENSTFKNLYESLDAETKDPKDLHHMPKHSRLNNLVHHIEAGDQAEKLPALVEQWRNKRLPITAFTSSKLIEACCKTGRGDIAYTLLGERQRYGLLPTQEDFEKTIATLSTQGEMDKAFVTLAMVPLYNESKTTGKMYASLVEGCLNVKSEEEEGKSLENAISAAEDLSNMNEIQNKTDAKDSLEKLISVLSEKGENEKVDKIKQIISSL</sequence>
<evidence type="ECO:0000313" key="4">
    <source>
        <dbReference type="Proteomes" id="UP000646827"/>
    </source>
</evidence>
<gene>
    <name evidence="3" type="ORF">INT45_006012</name>
</gene>
<dbReference type="EMBL" id="JAEPRB010000018">
    <property type="protein sequence ID" value="KAG2226340.1"/>
    <property type="molecule type" value="Genomic_DNA"/>
</dbReference>
<accession>A0A8H7VMR0</accession>
<evidence type="ECO:0000313" key="3">
    <source>
        <dbReference type="EMBL" id="KAG2226340.1"/>
    </source>
</evidence>
<dbReference type="InterPro" id="IPR002885">
    <property type="entry name" value="PPR_rpt"/>
</dbReference>
<dbReference type="InterPro" id="IPR011990">
    <property type="entry name" value="TPR-like_helical_dom_sf"/>
</dbReference>
<dbReference type="Gene3D" id="1.25.40.10">
    <property type="entry name" value="Tetratricopeptide repeat domain"/>
    <property type="match status" value="1"/>
</dbReference>
<evidence type="ECO:0000256" key="1">
    <source>
        <dbReference type="PROSITE-ProRule" id="PRU00708"/>
    </source>
</evidence>
<protein>
    <submittedName>
        <fullName evidence="3">Uncharacterized protein</fullName>
    </submittedName>
</protein>
<organism evidence="3 4">
    <name type="scientific">Circinella minor</name>
    <dbReference type="NCBI Taxonomy" id="1195481"/>
    <lineage>
        <taxon>Eukaryota</taxon>
        <taxon>Fungi</taxon>
        <taxon>Fungi incertae sedis</taxon>
        <taxon>Mucoromycota</taxon>
        <taxon>Mucoromycotina</taxon>
        <taxon>Mucoromycetes</taxon>
        <taxon>Mucorales</taxon>
        <taxon>Lichtheimiaceae</taxon>
        <taxon>Circinella</taxon>
    </lineage>
</organism>
<evidence type="ECO:0000256" key="2">
    <source>
        <dbReference type="SAM" id="Coils"/>
    </source>
</evidence>
<name>A0A8H7VMR0_9FUNG</name>
<comment type="caution">
    <text evidence="3">The sequence shown here is derived from an EMBL/GenBank/DDBJ whole genome shotgun (WGS) entry which is preliminary data.</text>
</comment>
<proteinExistence type="predicted"/>
<dbReference type="Proteomes" id="UP000646827">
    <property type="component" value="Unassembled WGS sequence"/>
</dbReference>
<dbReference type="AlphaFoldDB" id="A0A8H7VMR0"/>
<dbReference type="OrthoDB" id="2123547at2759"/>
<reference evidence="3 4" key="1">
    <citation type="submission" date="2020-12" db="EMBL/GenBank/DDBJ databases">
        <title>Metabolic potential, ecology and presence of endohyphal bacteria is reflected in genomic diversity of Mucoromycotina.</title>
        <authorList>
            <person name="Muszewska A."/>
            <person name="Okrasinska A."/>
            <person name="Steczkiewicz K."/>
            <person name="Drgas O."/>
            <person name="Orlowska M."/>
            <person name="Perlinska-Lenart U."/>
            <person name="Aleksandrzak-Piekarczyk T."/>
            <person name="Szatraj K."/>
            <person name="Zielenkiewicz U."/>
            <person name="Pilsyk S."/>
            <person name="Malc E."/>
            <person name="Mieczkowski P."/>
            <person name="Kruszewska J.S."/>
            <person name="Biernat P."/>
            <person name="Pawlowska J."/>
        </authorList>
    </citation>
    <scope>NUCLEOTIDE SEQUENCE [LARGE SCALE GENOMIC DNA]</scope>
    <source>
        <strain evidence="3 4">CBS 142.35</strain>
    </source>
</reference>
<keyword evidence="4" id="KW-1185">Reference proteome</keyword>
<keyword evidence="2" id="KW-0175">Coiled coil</keyword>
<dbReference type="PROSITE" id="PS51375">
    <property type="entry name" value="PPR"/>
    <property type="match status" value="1"/>
</dbReference>
<feature type="repeat" description="PPR" evidence="1">
    <location>
        <begin position="154"/>
        <end position="188"/>
    </location>
</feature>
<feature type="coiled-coil region" evidence="2">
    <location>
        <begin position="239"/>
        <end position="285"/>
    </location>
</feature>